<dbReference type="AlphaFoldDB" id="A0A4C1ZIN8"/>
<keyword evidence="4" id="KW-0788">Thiol protease</keyword>
<evidence type="ECO:0000256" key="2">
    <source>
        <dbReference type="ARBA" id="ARBA00022670"/>
    </source>
</evidence>
<dbReference type="Pfam" id="PF02902">
    <property type="entry name" value="Peptidase_C48"/>
    <property type="match status" value="1"/>
</dbReference>
<dbReference type="Gene3D" id="3.40.395.10">
    <property type="entry name" value="Adenoviral Proteinase, Chain A"/>
    <property type="match status" value="1"/>
</dbReference>
<dbReference type="GO" id="GO:0016926">
    <property type="term" value="P:protein desumoylation"/>
    <property type="evidence" value="ECO:0007669"/>
    <property type="project" value="TreeGrafter"/>
</dbReference>
<protein>
    <recommendedName>
        <fullName evidence="5">Ubiquitin-like protease family profile domain-containing protein</fullName>
    </recommendedName>
</protein>
<dbReference type="PROSITE" id="PS50600">
    <property type="entry name" value="ULP_PROTEASE"/>
    <property type="match status" value="1"/>
</dbReference>
<dbReference type="STRING" id="151549.A0A4C1ZIN8"/>
<dbReference type="InterPro" id="IPR003653">
    <property type="entry name" value="Peptidase_C48_C"/>
</dbReference>
<dbReference type="GO" id="GO:0005634">
    <property type="term" value="C:nucleus"/>
    <property type="evidence" value="ECO:0007669"/>
    <property type="project" value="TreeGrafter"/>
</dbReference>
<feature type="domain" description="Ubiquitin-like protease family profile" evidence="5">
    <location>
        <begin position="1"/>
        <end position="89"/>
    </location>
</feature>
<dbReference type="Proteomes" id="UP000299102">
    <property type="component" value="Unassembled WGS sequence"/>
</dbReference>
<organism evidence="6 7">
    <name type="scientific">Eumeta variegata</name>
    <name type="common">Bagworm moth</name>
    <name type="synonym">Eumeta japonica</name>
    <dbReference type="NCBI Taxonomy" id="151549"/>
    <lineage>
        <taxon>Eukaryota</taxon>
        <taxon>Metazoa</taxon>
        <taxon>Ecdysozoa</taxon>
        <taxon>Arthropoda</taxon>
        <taxon>Hexapoda</taxon>
        <taxon>Insecta</taxon>
        <taxon>Pterygota</taxon>
        <taxon>Neoptera</taxon>
        <taxon>Endopterygota</taxon>
        <taxon>Lepidoptera</taxon>
        <taxon>Glossata</taxon>
        <taxon>Ditrysia</taxon>
        <taxon>Tineoidea</taxon>
        <taxon>Psychidae</taxon>
        <taxon>Oiketicinae</taxon>
        <taxon>Eumeta</taxon>
    </lineage>
</organism>
<evidence type="ECO:0000313" key="6">
    <source>
        <dbReference type="EMBL" id="GBP87023.1"/>
    </source>
</evidence>
<keyword evidence="3" id="KW-0378">Hydrolase</keyword>
<dbReference type="GO" id="GO:0006508">
    <property type="term" value="P:proteolysis"/>
    <property type="evidence" value="ECO:0007669"/>
    <property type="project" value="UniProtKB-KW"/>
</dbReference>
<keyword evidence="7" id="KW-1185">Reference proteome</keyword>
<dbReference type="InterPro" id="IPR038765">
    <property type="entry name" value="Papain-like_cys_pep_sf"/>
</dbReference>
<evidence type="ECO:0000256" key="4">
    <source>
        <dbReference type="ARBA" id="ARBA00022807"/>
    </source>
</evidence>
<dbReference type="OrthoDB" id="1939479at2759"/>
<dbReference type="PANTHER" id="PTHR12606:SF141">
    <property type="entry name" value="GH15225P-RELATED"/>
    <property type="match status" value="1"/>
</dbReference>
<keyword evidence="2" id="KW-0645">Protease</keyword>
<dbReference type="EMBL" id="BGZK01001831">
    <property type="protein sequence ID" value="GBP87023.1"/>
    <property type="molecule type" value="Genomic_DNA"/>
</dbReference>
<proteinExistence type="inferred from homology"/>
<evidence type="ECO:0000256" key="3">
    <source>
        <dbReference type="ARBA" id="ARBA00022801"/>
    </source>
</evidence>
<sequence length="120" mass="13747">MIVPVHLGVHWCLSIIDFQEKKISYLDSMGGKNQACLDALKQYLIDEHQDKKSSSYDVSNWTLECLKDIPQQMNGSDCGMFACTFAEFTCRRAPYTFTQAHMPLLRRKMALEILLGKLLL</sequence>
<dbReference type="GO" id="GO:0016929">
    <property type="term" value="F:deSUMOylase activity"/>
    <property type="evidence" value="ECO:0007669"/>
    <property type="project" value="TreeGrafter"/>
</dbReference>
<evidence type="ECO:0000259" key="5">
    <source>
        <dbReference type="PROSITE" id="PS50600"/>
    </source>
</evidence>
<comment type="similarity">
    <text evidence="1">Belongs to the peptidase C48 family.</text>
</comment>
<evidence type="ECO:0000313" key="7">
    <source>
        <dbReference type="Proteomes" id="UP000299102"/>
    </source>
</evidence>
<dbReference type="PANTHER" id="PTHR12606">
    <property type="entry name" value="SENTRIN/SUMO-SPECIFIC PROTEASE"/>
    <property type="match status" value="1"/>
</dbReference>
<gene>
    <name evidence="6" type="ORF">EVAR_63985_1</name>
</gene>
<accession>A0A4C1ZIN8</accession>
<comment type="caution">
    <text evidence="6">The sequence shown here is derived from an EMBL/GenBank/DDBJ whole genome shotgun (WGS) entry which is preliminary data.</text>
</comment>
<reference evidence="6 7" key="1">
    <citation type="journal article" date="2019" name="Commun. Biol.">
        <title>The bagworm genome reveals a unique fibroin gene that provides high tensile strength.</title>
        <authorList>
            <person name="Kono N."/>
            <person name="Nakamura H."/>
            <person name="Ohtoshi R."/>
            <person name="Tomita M."/>
            <person name="Numata K."/>
            <person name="Arakawa K."/>
        </authorList>
    </citation>
    <scope>NUCLEOTIDE SEQUENCE [LARGE SCALE GENOMIC DNA]</scope>
</reference>
<name>A0A4C1ZIN8_EUMVA</name>
<dbReference type="SUPFAM" id="SSF54001">
    <property type="entry name" value="Cysteine proteinases"/>
    <property type="match status" value="1"/>
</dbReference>
<evidence type="ECO:0000256" key="1">
    <source>
        <dbReference type="ARBA" id="ARBA00005234"/>
    </source>
</evidence>